<keyword evidence="2" id="KW-1133">Transmembrane helix</keyword>
<protein>
    <recommendedName>
        <fullName evidence="3">Reverse transcriptase Ty1/copia-type domain-containing protein</fullName>
    </recommendedName>
</protein>
<dbReference type="PANTHER" id="PTHR11439:SF495">
    <property type="entry name" value="REVERSE TRANSCRIPTASE, RNA-DEPENDENT DNA POLYMERASE-RELATED"/>
    <property type="match status" value="1"/>
</dbReference>
<evidence type="ECO:0000259" key="3">
    <source>
        <dbReference type="Pfam" id="PF07727"/>
    </source>
</evidence>
<evidence type="ECO:0000313" key="4">
    <source>
        <dbReference type="EMBL" id="KAJ9543558.1"/>
    </source>
</evidence>
<gene>
    <name evidence="4" type="ORF">OSB04_023265</name>
</gene>
<keyword evidence="2" id="KW-0472">Membrane</keyword>
<organism evidence="4 5">
    <name type="scientific">Centaurea solstitialis</name>
    <name type="common">yellow star-thistle</name>
    <dbReference type="NCBI Taxonomy" id="347529"/>
    <lineage>
        <taxon>Eukaryota</taxon>
        <taxon>Viridiplantae</taxon>
        <taxon>Streptophyta</taxon>
        <taxon>Embryophyta</taxon>
        <taxon>Tracheophyta</taxon>
        <taxon>Spermatophyta</taxon>
        <taxon>Magnoliopsida</taxon>
        <taxon>eudicotyledons</taxon>
        <taxon>Gunneridae</taxon>
        <taxon>Pentapetalae</taxon>
        <taxon>asterids</taxon>
        <taxon>campanulids</taxon>
        <taxon>Asterales</taxon>
        <taxon>Asteraceae</taxon>
        <taxon>Carduoideae</taxon>
        <taxon>Cardueae</taxon>
        <taxon>Centaureinae</taxon>
        <taxon>Centaurea</taxon>
    </lineage>
</organism>
<dbReference type="AlphaFoldDB" id="A0AA38SRC4"/>
<dbReference type="PANTHER" id="PTHR11439">
    <property type="entry name" value="GAG-POL-RELATED RETROTRANSPOSON"/>
    <property type="match status" value="1"/>
</dbReference>
<dbReference type="Proteomes" id="UP001172457">
    <property type="component" value="Chromosome 6"/>
</dbReference>
<evidence type="ECO:0000256" key="2">
    <source>
        <dbReference type="SAM" id="Phobius"/>
    </source>
</evidence>
<reference evidence="4" key="1">
    <citation type="submission" date="2023-03" db="EMBL/GenBank/DDBJ databases">
        <title>Chromosome-scale reference genome and RAD-based genetic map of yellow starthistle (Centaurea solstitialis) reveal putative structural variation and QTLs associated with invader traits.</title>
        <authorList>
            <person name="Reatini B."/>
            <person name="Cang F.A."/>
            <person name="Jiang Q."/>
            <person name="Mckibben M.T.W."/>
            <person name="Barker M.S."/>
            <person name="Rieseberg L.H."/>
            <person name="Dlugosch K.M."/>
        </authorList>
    </citation>
    <scope>NUCLEOTIDE SEQUENCE</scope>
    <source>
        <strain evidence="4">CAN-66</strain>
        <tissue evidence="4">Leaf</tissue>
    </source>
</reference>
<keyword evidence="5" id="KW-1185">Reference proteome</keyword>
<name>A0AA38SRC4_9ASTR</name>
<feature type="domain" description="Reverse transcriptase Ty1/copia-type" evidence="3">
    <location>
        <begin position="162"/>
        <end position="213"/>
    </location>
</feature>
<feature type="transmembrane region" description="Helical" evidence="2">
    <location>
        <begin position="32"/>
        <end position="49"/>
    </location>
</feature>
<proteinExistence type="predicted"/>
<dbReference type="InterPro" id="IPR013103">
    <property type="entry name" value="RVT_2"/>
</dbReference>
<comment type="caution">
    <text evidence="4">The sequence shown here is derived from an EMBL/GenBank/DDBJ whole genome shotgun (WGS) entry which is preliminary data.</text>
</comment>
<dbReference type="EMBL" id="JARYMX010000006">
    <property type="protein sequence ID" value="KAJ9543558.1"/>
    <property type="molecule type" value="Genomic_DNA"/>
</dbReference>
<dbReference type="CDD" id="cd09272">
    <property type="entry name" value="RNase_HI_RT_Ty1"/>
    <property type="match status" value="1"/>
</dbReference>
<accession>A0AA38SRC4</accession>
<feature type="transmembrane region" description="Helical" evidence="2">
    <location>
        <begin position="61"/>
        <end position="81"/>
    </location>
</feature>
<feature type="region of interest" description="Disordered" evidence="1">
    <location>
        <begin position="363"/>
        <end position="384"/>
    </location>
</feature>
<dbReference type="Pfam" id="PF07727">
    <property type="entry name" value="RVT_2"/>
    <property type="match status" value="1"/>
</dbReference>
<keyword evidence="2" id="KW-0812">Transmembrane</keyword>
<feature type="transmembrane region" description="Helical" evidence="2">
    <location>
        <begin position="87"/>
        <end position="104"/>
    </location>
</feature>
<sequence>MGELRSEFGSQEGGLNFDLTWVNFDLNLGLKTWMNSAAVVVAFWWWWFGDGGGFGGGGCSGGVLMVVVAAVVVVVVGVVMLVMTVVVGLKVVVAALVVVGVEVHRKSGYPILRKNYPNPGDNIYRAKCFLIKEATNKKKDFYPGIRAITREPFIGRRHTLQRNFSPVARLEEIPHFLVYTAQKDFKVFQHDVKSVFLNGKLSEEFYVAQPPRFPDLKHLDYRGKIDNTLFLRKVKGHVILLQIYVDDIVFGSTKPSIKQSERIFSSYKNGTPNLGLWYPKDSRSNLSAYSDRDFAGCKLDRKSTTDGCQLLGGKLLSKIPIYFDNTLAIAIAYNLVLHSKTKHIKIIYHFIRDHVMNDIPHLPEPRSCKSTASEGPSRRNDNESKLQIWSMGFSLAKMKEELKG</sequence>
<evidence type="ECO:0000313" key="5">
    <source>
        <dbReference type="Proteomes" id="UP001172457"/>
    </source>
</evidence>
<evidence type="ECO:0000256" key="1">
    <source>
        <dbReference type="SAM" id="MobiDB-lite"/>
    </source>
</evidence>